<feature type="compositionally biased region" description="Basic residues" evidence="1">
    <location>
        <begin position="215"/>
        <end position="227"/>
    </location>
</feature>
<evidence type="ECO:0000256" key="2">
    <source>
        <dbReference type="SAM" id="SignalP"/>
    </source>
</evidence>
<feature type="signal peptide" evidence="2">
    <location>
        <begin position="1"/>
        <end position="25"/>
    </location>
</feature>
<reference evidence="3" key="1">
    <citation type="submission" date="2021-01" db="EMBL/GenBank/DDBJ databases">
        <authorList>
            <person name="Corre E."/>
            <person name="Pelletier E."/>
            <person name="Niang G."/>
            <person name="Scheremetjew M."/>
            <person name="Finn R."/>
            <person name="Kale V."/>
            <person name="Holt S."/>
            <person name="Cochrane G."/>
            <person name="Meng A."/>
            <person name="Brown T."/>
            <person name="Cohen L."/>
        </authorList>
    </citation>
    <scope>NUCLEOTIDE SEQUENCE</scope>
</reference>
<feature type="region of interest" description="Disordered" evidence="1">
    <location>
        <begin position="206"/>
        <end position="227"/>
    </location>
</feature>
<dbReference type="EMBL" id="HBFQ01066372">
    <property type="protein sequence ID" value="CAD8872814.1"/>
    <property type="molecule type" value="Transcribed_RNA"/>
</dbReference>
<feature type="chain" id="PRO_5030557982" description="Saposin B-type domain-containing protein" evidence="2">
    <location>
        <begin position="26"/>
        <end position="227"/>
    </location>
</feature>
<dbReference type="AlphaFoldDB" id="A0A7S1FKU5"/>
<proteinExistence type="predicted"/>
<gene>
    <name evidence="3" type="ORF">NSCI0253_LOCUS47171</name>
</gene>
<accession>A0A7S1FKU5</accession>
<protein>
    <recommendedName>
        <fullName evidence="4">Saposin B-type domain-containing protein</fullName>
    </recommendedName>
</protein>
<sequence>MSVRRRKLAVVFLLWISTCGWCGEGRPTAAGLDGEYFRYKHFHKTPPTLEDRETSLRMAADVECDACEVLLEALLPNAISWSVDSIMDVLDGDSDEEGDDVMRKGCNKHFKERLIRYGFLIERCQLVSAEVGPATSPVFCLKYTNHRPSERSLDTYSVMHDAFYYSCDHTIGRYSAEVASFVAERMRAGHPLNETVLDACRDAASCGGRRPEVRTKKRRRRKHGGEL</sequence>
<name>A0A7S1FKU5_NOCSC</name>
<organism evidence="3">
    <name type="scientific">Noctiluca scintillans</name>
    <name type="common">Sea sparkle</name>
    <name type="synonym">Red tide dinoflagellate</name>
    <dbReference type="NCBI Taxonomy" id="2966"/>
    <lineage>
        <taxon>Eukaryota</taxon>
        <taxon>Sar</taxon>
        <taxon>Alveolata</taxon>
        <taxon>Dinophyceae</taxon>
        <taxon>Noctilucales</taxon>
        <taxon>Noctilucaceae</taxon>
        <taxon>Noctiluca</taxon>
    </lineage>
</organism>
<evidence type="ECO:0000313" key="3">
    <source>
        <dbReference type="EMBL" id="CAD8872814.1"/>
    </source>
</evidence>
<evidence type="ECO:0000256" key="1">
    <source>
        <dbReference type="SAM" id="MobiDB-lite"/>
    </source>
</evidence>
<evidence type="ECO:0008006" key="4">
    <source>
        <dbReference type="Google" id="ProtNLM"/>
    </source>
</evidence>
<keyword evidence="2" id="KW-0732">Signal</keyword>